<evidence type="ECO:0000256" key="1">
    <source>
        <dbReference type="SAM" id="Phobius"/>
    </source>
</evidence>
<feature type="transmembrane region" description="Helical" evidence="1">
    <location>
        <begin position="12"/>
        <end position="33"/>
    </location>
</feature>
<sequence length="99" mass="10923">MELVTLKRFDRILNIAGWIGILSGLAALFFLNIGILTNFAIDINSLYSIAVGLTIILSVLALFSRTSRSLGVWGIGLGVFLMLFQTVIFFLGWMVIPFP</sequence>
<accession>A0ABR8R8Z1</accession>
<organism evidence="2 3">
    <name type="scientific">Psychrobacillus faecigallinarum</name>
    <dbReference type="NCBI Taxonomy" id="2762235"/>
    <lineage>
        <taxon>Bacteria</taxon>
        <taxon>Bacillati</taxon>
        <taxon>Bacillota</taxon>
        <taxon>Bacilli</taxon>
        <taxon>Bacillales</taxon>
        <taxon>Bacillaceae</taxon>
        <taxon>Psychrobacillus</taxon>
    </lineage>
</organism>
<comment type="caution">
    <text evidence="2">The sequence shown here is derived from an EMBL/GenBank/DDBJ whole genome shotgun (WGS) entry which is preliminary data.</text>
</comment>
<keyword evidence="1" id="KW-0472">Membrane</keyword>
<feature type="transmembrane region" description="Helical" evidence="1">
    <location>
        <begin position="70"/>
        <end position="96"/>
    </location>
</feature>
<keyword evidence="1" id="KW-1133">Transmembrane helix</keyword>
<evidence type="ECO:0008006" key="4">
    <source>
        <dbReference type="Google" id="ProtNLM"/>
    </source>
</evidence>
<gene>
    <name evidence="2" type="ORF">H9650_09095</name>
</gene>
<dbReference type="RefSeq" id="WP_144538435.1">
    <property type="nucleotide sequence ID" value="NZ_JACSQO010000003.1"/>
</dbReference>
<reference evidence="2 3" key="1">
    <citation type="submission" date="2020-08" db="EMBL/GenBank/DDBJ databases">
        <title>A Genomic Blueprint of the Chicken Gut Microbiome.</title>
        <authorList>
            <person name="Gilroy R."/>
            <person name="Ravi A."/>
            <person name="Getino M."/>
            <person name="Pursley I."/>
            <person name="Horton D.L."/>
            <person name="Alikhan N.-F."/>
            <person name="Baker D."/>
            <person name="Gharbi K."/>
            <person name="Hall N."/>
            <person name="Watson M."/>
            <person name="Adriaenssens E.M."/>
            <person name="Foster-Nyarko E."/>
            <person name="Jarju S."/>
            <person name="Secka A."/>
            <person name="Antonio M."/>
            <person name="Oren A."/>
            <person name="Chaudhuri R."/>
            <person name="La Ragione R.M."/>
            <person name="Hildebrand F."/>
            <person name="Pallen M.J."/>
        </authorList>
    </citation>
    <scope>NUCLEOTIDE SEQUENCE [LARGE SCALE GENOMIC DNA]</scope>
    <source>
        <strain evidence="2 3">Sa2BUA9</strain>
    </source>
</reference>
<dbReference type="Proteomes" id="UP000640786">
    <property type="component" value="Unassembled WGS sequence"/>
</dbReference>
<dbReference type="EMBL" id="JACSQO010000003">
    <property type="protein sequence ID" value="MBD7944274.1"/>
    <property type="molecule type" value="Genomic_DNA"/>
</dbReference>
<keyword evidence="1" id="KW-0812">Transmembrane</keyword>
<protein>
    <recommendedName>
        <fullName evidence="4">DUF4064 domain-containing protein</fullName>
    </recommendedName>
</protein>
<proteinExistence type="predicted"/>
<name>A0ABR8R8Z1_9BACI</name>
<feature type="transmembrane region" description="Helical" evidence="1">
    <location>
        <begin position="45"/>
        <end position="63"/>
    </location>
</feature>
<evidence type="ECO:0000313" key="2">
    <source>
        <dbReference type="EMBL" id="MBD7944274.1"/>
    </source>
</evidence>
<keyword evidence="3" id="KW-1185">Reference proteome</keyword>
<evidence type="ECO:0000313" key="3">
    <source>
        <dbReference type="Proteomes" id="UP000640786"/>
    </source>
</evidence>